<dbReference type="STRING" id="1783515.A4E84_08460"/>
<sequence>MSTVSVASAPCPVVVLDADGHIAELNDAAGALLPAARLGQPLSSPAWLAAADRTRPVPVSGEVADRSFSARPSVLAAGTPVMAGGLAFGADGRYARLLGADAGGAGDRLAAGPPARPGPAHQAIDGLPHRGDQEYTLVARSSTRLVRDTFQRLERHIPALRAYSDEQRERTAEDIAHIVGFLTAALYVDADDVFTGFLVWTTEVLTARRVPARSLPPCLDLLEEQLHDFPRARRIPDAGRTALASCPCPRDAGRTRDRRSGPPGTEEGAAATGAGRAAVGRPGGPRPAGA</sequence>
<keyword evidence="3" id="KW-1185">Reference proteome</keyword>
<dbReference type="AlphaFoldDB" id="A0A143BWC4"/>
<name>A0A143BWC4_9ACTN</name>
<gene>
    <name evidence="2" type="ORF">A4E84_08460</name>
</gene>
<evidence type="ECO:0000313" key="2">
    <source>
        <dbReference type="EMBL" id="AMW09526.1"/>
    </source>
</evidence>
<evidence type="ECO:0000256" key="1">
    <source>
        <dbReference type="SAM" id="MobiDB-lite"/>
    </source>
</evidence>
<dbReference type="Proteomes" id="UP000076096">
    <property type="component" value="Chromosome"/>
</dbReference>
<accession>A0A143BWC4</accession>
<reference evidence="3" key="1">
    <citation type="submission" date="2016-04" db="EMBL/GenBank/DDBJ databases">
        <authorList>
            <person name="Zhang B."/>
        </authorList>
    </citation>
    <scope>NUCLEOTIDE SEQUENCE [LARGE SCALE GENOMIC DNA]</scope>
    <source>
        <strain evidence="3">S10</strain>
    </source>
</reference>
<feature type="compositionally biased region" description="Basic and acidic residues" evidence="1">
    <location>
        <begin position="251"/>
        <end position="260"/>
    </location>
</feature>
<protein>
    <submittedName>
        <fullName evidence="2">Uncharacterized protein</fullName>
    </submittedName>
</protein>
<dbReference type="KEGG" id="stsi:A4E84_08460"/>
<feature type="compositionally biased region" description="Low complexity" evidence="1">
    <location>
        <begin position="261"/>
        <end position="280"/>
    </location>
</feature>
<proteinExistence type="predicted"/>
<evidence type="ECO:0000313" key="3">
    <source>
        <dbReference type="Proteomes" id="UP000076096"/>
    </source>
</evidence>
<dbReference type="EMBL" id="CP015098">
    <property type="protein sequence ID" value="AMW09526.1"/>
    <property type="molecule type" value="Genomic_DNA"/>
</dbReference>
<organism evidence="2 3">
    <name type="scientific">Streptomyces qaidamensis</name>
    <dbReference type="NCBI Taxonomy" id="1783515"/>
    <lineage>
        <taxon>Bacteria</taxon>
        <taxon>Bacillati</taxon>
        <taxon>Actinomycetota</taxon>
        <taxon>Actinomycetes</taxon>
        <taxon>Kitasatosporales</taxon>
        <taxon>Streptomycetaceae</taxon>
        <taxon>Streptomyces</taxon>
        <taxon>Streptomyces aurantiacus group</taxon>
    </lineage>
</organism>
<feature type="region of interest" description="Disordered" evidence="1">
    <location>
        <begin position="242"/>
        <end position="290"/>
    </location>
</feature>